<reference evidence="1 2" key="1">
    <citation type="journal article" date="2024" name="Proc. Natl. Acad. Sci. U.S.A.">
        <title>The evolutionary genomics of adaptation to stress in wild rhizobium bacteria.</title>
        <authorList>
            <person name="Kehlet-Delgado H."/>
            <person name="Montoya A.P."/>
            <person name="Jensen K.T."/>
            <person name="Wendlandt C.E."/>
            <person name="Dexheimer C."/>
            <person name="Roberts M."/>
            <person name="Torres Martinez L."/>
            <person name="Friesen M.L."/>
            <person name="Griffitts J.S."/>
            <person name="Porter S.S."/>
        </authorList>
    </citation>
    <scope>NUCLEOTIDE SEQUENCE [LARGE SCALE GENOMIC DNA]</scope>
    <source>
        <strain evidence="1 2">M0468</strain>
    </source>
</reference>
<sequence length="257" mass="29035">MRATLSDYLLAVHVLLRDTNRRRGTPPGSALERDLEAIAHSRWLRAERRVRHAAFGGAYYSGLRPETDVFVYDGPEFLQIEAKDLCGPMARTIPTEFWARSLDLHLGRAKDSLAEARKAHYPVLVASTSVSDQLRVACIRWGICLLEPERVPFPVLVSQNASIADLLQETNCSVDTLKWACRSYNERFPRYKGGVQFPFGPVRSRQSVAALLRFQRLATQVSRAIERNNAISGLRERSEQLRGHLLLRESKTTPAHS</sequence>
<keyword evidence="2" id="KW-1185">Reference proteome</keyword>
<gene>
    <name evidence="1" type="ORF">NKI81_16015</name>
</gene>
<protein>
    <submittedName>
        <fullName evidence="1">Uncharacterized protein</fullName>
    </submittedName>
</protein>
<proteinExistence type="predicted"/>
<dbReference type="Proteomes" id="UP001480082">
    <property type="component" value="Unassembled WGS sequence"/>
</dbReference>
<dbReference type="EMBL" id="JAMYRI010000008">
    <property type="protein sequence ID" value="MER9285458.1"/>
    <property type="molecule type" value="Genomic_DNA"/>
</dbReference>
<organism evidence="1 2">
    <name type="scientific">Mesorhizobium australicum</name>
    <dbReference type="NCBI Taxonomy" id="536018"/>
    <lineage>
        <taxon>Bacteria</taxon>
        <taxon>Pseudomonadati</taxon>
        <taxon>Pseudomonadota</taxon>
        <taxon>Alphaproteobacteria</taxon>
        <taxon>Hyphomicrobiales</taxon>
        <taxon>Phyllobacteriaceae</taxon>
        <taxon>Mesorhizobium</taxon>
    </lineage>
</organism>
<comment type="caution">
    <text evidence="1">The sequence shown here is derived from an EMBL/GenBank/DDBJ whole genome shotgun (WGS) entry which is preliminary data.</text>
</comment>
<evidence type="ECO:0000313" key="2">
    <source>
        <dbReference type="Proteomes" id="UP001480082"/>
    </source>
</evidence>
<evidence type="ECO:0000313" key="1">
    <source>
        <dbReference type="EMBL" id="MER9285458.1"/>
    </source>
</evidence>
<name>A0ACC6T0H3_9HYPH</name>
<accession>A0ACC6T0H3</accession>